<dbReference type="GO" id="GO:0016042">
    <property type="term" value="P:lipid catabolic process"/>
    <property type="evidence" value="ECO:0007669"/>
    <property type="project" value="UniProtKB-KW"/>
</dbReference>
<dbReference type="EMBL" id="QUQM01000008">
    <property type="protein sequence ID" value="KAA8642421.1"/>
    <property type="molecule type" value="Genomic_DNA"/>
</dbReference>
<evidence type="ECO:0000313" key="7">
    <source>
        <dbReference type="Proteomes" id="UP000324241"/>
    </source>
</evidence>
<dbReference type="SUPFAM" id="SSF53474">
    <property type="entry name" value="alpha/beta-Hydrolases"/>
    <property type="match status" value="1"/>
</dbReference>
<comment type="caution">
    <text evidence="6">The sequence shown here is derived from an EMBL/GenBank/DDBJ whole genome shotgun (WGS) entry which is preliminary data.</text>
</comment>
<reference evidence="6 7" key="1">
    <citation type="submission" date="2019-08" db="EMBL/GenBank/DDBJ databases">
        <title>The genome sequence of a newly discovered highly antifungal drug resistant Aspergillus species, Aspergillus tanneri NIH 1004.</title>
        <authorList>
            <person name="Mounaud S."/>
            <person name="Singh I."/>
            <person name="Joardar V."/>
            <person name="Pakala S."/>
            <person name="Pakala S."/>
            <person name="Venepally P."/>
            <person name="Chung J.K."/>
            <person name="Losada L."/>
            <person name="Nierman W.C."/>
        </authorList>
    </citation>
    <scope>NUCLEOTIDE SEQUENCE [LARGE SCALE GENOMIC DNA]</scope>
    <source>
        <strain evidence="6 7">NIH1004</strain>
    </source>
</reference>
<protein>
    <recommendedName>
        <fullName evidence="1">1-alkyl-2-acetylglycerophosphocholine esterase</fullName>
        <ecNumber evidence="1">3.1.1.47</ecNumber>
    </recommendedName>
</protein>
<evidence type="ECO:0000256" key="3">
    <source>
        <dbReference type="ARBA" id="ARBA00022963"/>
    </source>
</evidence>
<dbReference type="RefSeq" id="XP_033421783.1">
    <property type="nucleotide sequence ID" value="XM_033575928.1"/>
</dbReference>
<dbReference type="InterPro" id="IPR029058">
    <property type="entry name" value="AB_hydrolase_fold"/>
</dbReference>
<evidence type="ECO:0000313" key="6">
    <source>
        <dbReference type="EMBL" id="KAA8642421.1"/>
    </source>
</evidence>
<dbReference type="PANTHER" id="PTHR10272">
    <property type="entry name" value="PLATELET-ACTIVATING FACTOR ACETYLHYDROLASE"/>
    <property type="match status" value="1"/>
</dbReference>
<keyword evidence="5" id="KW-0732">Signal</keyword>
<dbReference type="GO" id="GO:0003847">
    <property type="term" value="F:1-alkyl-2-acetylglycerophosphocholine esterase activity"/>
    <property type="evidence" value="ECO:0007669"/>
    <property type="project" value="UniProtKB-EC"/>
</dbReference>
<keyword evidence="3" id="KW-0442">Lipid degradation</keyword>
<proteinExistence type="predicted"/>
<keyword evidence="4" id="KW-0443">Lipid metabolism</keyword>
<accession>A0A5M9M6P6</accession>
<dbReference type="Proteomes" id="UP000324241">
    <property type="component" value="Unassembled WGS sequence"/>
</dbReference>
<evidence type="ECO:0000256" key="5">
    <source>
        <dbReference type="SAM" id="SignalP"/>
    </source>
</evidence>
<dbReference type="VEuPathDB" id="FungiDB:EYZ11_005600"/>
<name>A0A5M9M6P6_9EURO</name>
<sequence length="264" mass="28759">MHALLLLTLTVTLVRGFIDLPGPSVPCKVRLASTEPVDKSRIDHFSTDHSQTQYHGDFLHPLAAAAEQMLGELGFPNRTLGSFRTKVANSRHRRSQRKKYPVVIFSPALHASRIAYTEILTAVASQGFVVVSIDHPYDSMVVEFPTGRVIYAVDIEDSEVPLTLDVRVKDVIFTLDQMHSNSDFIPYTFRRYLNLNRVAAIGHSFGGATAAQVTQNDTRFAGGLNFDGNLYGPVVKTGLNKPFINFGAEAPSIGISAGASAGTV</sequence>
<dbReference type="Pfam" id="PF03403">
    <property type="entry name" value="PAF-AH_p_II"/>
    <property type="match status" value="2"/>
</dbReference>
<keyword evidence="2" id="KW-0378">Hydrolase</keyword>
<evidence type="ECO:0000256" key="4">
    <source>
        <dbReference type="ARBA" id="ARBA00023098"/>
    </source>
</evidence>
<organism evidence="6 7">
    <name type="scientific">Aspergillus tanneri</name>
    <dbReference type="NCBI Taxonomy" id="1220188"/>
    <lineage>
        <taxon>Eukaryota</taxon>
        <taxon>Fungi</taxon>
        <taxon>Dikarya</taxon>
        <taxon>Ascomycota</taxon>
        <taxon>Pezizomycotina</taxon>
        <taxon>Eurotiomycetes</taxon>
        <taxon>Eurotiomycetidae</taxon>
        <taxon>Eurotiales</taxon>
        <taxon>Aspergillaceae</taxon>
        <taxon>Aspergillus</taxon>
        <taxon>Aspergillus subgen. Circumdati</taxon>
    </lineage>
</organism>
<feature type="chain" id="PRO_5024437997" description="1-alkyl-2-acetylglycerophosphocholine esterase" evidence="5">
    <location>
        <begin position="17"/>
        <end position="264"/>
    </location>
</feature>
<dbReference type="EC" id="3.1.1.47" evidence="1"/>
<dbReference type="GeneID" id="54334066"/>
<dbReference type="OrthoDB" id="2363873at2759"/>
<evidence type="ECO:0000256" key="1">
    <source>
        <dbReference type="ARBA" id="ARBA00013201"/>
    </source>
</evidence>
<evidence type="ECO:0000256" key="2">
    <source>
        <dbReference type="ARBA" id="ARBA00022801"/>
    </source>
</evidence>
<dbReference type="AlphaFoldDB" id="A0A5M9M6P6"/>
<gene>
    <name evidence="6" type="ORF">ATNIH1004_011365</name>
</gene>
<feature type="signal peptide" evidence="5">
    <location>
        <begin position="1"/>
        <end position="16"/>
    </location>
</feature>
<dbReference type="Gene3D" id="3.40.50.1820">
    <property type="entry name" value="alpha/beta hydrolase"/>
    <property type="match status" value="1"/>
</dbReference>
<dbReference type="PANTHER" id="PTHR10272:SF14">
    <property type="entry name" value="PAF ACETYLHYDROLASE FAMILY PROTEIN"/>
    <property type="match status" value="1"/>
</dbReference>